<evidence type="ECO:0000256" key="1">
    <source>
        <dbReference type="ARBA" id="ARBA00010088"/>
    </source>
</evidence>
<keyword evidence="3" id="KW-0472">Membrane</keyword>
<organism evidence="5 6">
    <name type="scientific">Sclerotinia trifoliorum</name>
    <dbReference type="NCBI Taxonomy" id="28548"/>
    <lineage>
        <taxon>Eukaryota</taxon>
        <taxon>Fungi</taxon>
        <taxon>Dikarya</taxon>
        <taxon>Ascomycota</taxon>
        <taxon>Pezizomycotina</taxon>
        <taxon>Leotiomycetes</taxon>
        <taxon>Helotiales</taxon>
        <taxon>Sclerotiniaceae</taxon>
        <taxon>Sclerotinia</taxon>
    </lineage>
</organism>
<protein>
    <submittedName>
        <fullName evidence="5">B048dbae-687f-473d-938d-625b6edf97ba</fullName>
    </submittedName>
</protein>
<evidence type="ECO:0000256" key="2">
    <source>
        <dbReference type="ARBA" id="ARBA00022801"/>
    </source>
</evidence>
<dbReference type="GO" id="GO:0016787">
    <property type="term" value="F:hydrolase activity"/>
    <property type="evidence" value="ECO:0007669"/>
    <property type="project" value="UniProtKB-KW"/>
</dbReference>
<evidence type="ECO:0000259" key="4">
    <source>
        <dbReference type="Pfam" id="PF00561"/>
    </source>
</evidence>
<dbReference type="PANTHER" id="PTHR43248:SF25">
    <property type="entry name" value="AB HYDROLASE-1 DOMAIN-CONTAINING PROTEIN-RELATED"/>
    <property type="match status" value="1"/>
</dbReference>
<comment type="caution">
    <text evidence="5">The sequence shown here is derived from an EMBL/GenBank/DDBJ whole genome shotgun (WGS) entry which is preliminary data.</text>
</comment>
<dbReference type="InterPro" id="IPR029058">
    <property type="entry name" value="AB_hydrolase_fold"/>
</dbReference>
<keyword evidence="2" id="KW-0378">Hydrolase</keyword>
<keyword evidence="6" id="KW-1185">Reference proteome</keyword>
<dbReference type="Pfam" id="PF00561">
    <property type="entry name" value="Abhydrolase_1"/>
    <property type="match status" value="1"/>
</dbReference>
<reference evidence="5" key="1">
    <citation type="submission" date="2020-10" db="EMBL/GenBank/DDBJ databases">
        <authorList>
            <person name="Kusch S."/>
        </authorList>
    </citation>
    <scope>NUCLEOTIDE SEQUENCE</scope>
    <source>
        <strain evidence="5">SwB9</strain>
    </source>
</reference>
<dbReference type="EMBL" id="CAJHIA010000002">
    <property type="protein sequence ID" value="CAD6439241.1"/>
    <property type="molecule type" value="Genomic_DNA"/>
</dbReference>
<dbReference type="SUPFAM" id="SSF53474">
    <property type="entry name" value="alpha/beta-Hydrolases"/>
    <property type="match status" value="2"/>
</dbReference>
<dbReference type="InterPro" id="IPR051601">
    <property type="entry name" value="Serine_prot/Carboxylest_S33"/>
</dbReference>
<keyword evidence="3" id="KW-1133">Transmembrane helix</keyword>
<feature type="domain" description="AB hydrolase-1" evidence="4">
    <location>
        <begin position="127"/>
        <end position="542"/>
    </location>
</feature>
<feature type="transmembrane region" description="Helical" evidence="3">
    <location>
        <begin position="27"/>
        <end position="45"/>
    </location>
</feature>
<gene>
    <name evidence="5" type="ORF">SCLTRI_LOCUS116</name>
</gene>
<dbReference type="Gene3D" id="3.40.50.1820">
    <property type="entry name" value="alpha/beta hydrolase"/>
    <property type="match status" value="1"/>
</dbReference>
<evidence type="ECO:0000256" key="3">
    <source>
        <dbReference type="SAM" id="Phobius"/>
    </source>
</evidence>
<dbReference type="InterPro" id="IPR000073">
    <property type="entry name" value="AB_hydrolase_1"/>
</dbReference>
<name>A0A8H2ZMT8_9HELO</name>
<dbReference type="PANTHER" id="PTHR43248">
    <property type="entry name" value="2-SUCCINYL-6-HYDROXY-2,4-CYCLOHEXADIENE-1-CARBOXYLATE SYNTHASE"/>
    <property type="match status" value="1"/>
</dbReference>
<accession>A0A8H2ZMT8</accession>
<dbReference type="OrthoDB" id="425534at2759"/>
<comment type="similarity">
    <text evidence="1">Belongs to the peptidase S33 family.</text>
</comment>
<proteinExistence type="inferred from homology"/>
<evidence type="ECO:0000313" key="6">
    <source>
        <dbReference type="Proteomes" id="UP000624404"/>
    </source>
</evidence>
<dbReference type="Proteomes" id="UP000624404">
    <property type="component" value="Unassembled WGS sequence"/>
</dbReference>
<keyword evidence="3" id="KW-0812">Transmembrane</keyword>
<evidence type="ECO:0000313" key="5">
    <source>
        <dbReference type="EMBL" id="CAD6439241.1"/>
    </source>
</evidence>
<sequence>MAIEKVIKLPKIRTSSNPFQGSSLLKFYAAFFLGTFILSIWHYGIPFHLLSPVNLELNNPPSTIAKATWRWSDAKPSQDLIWHSCYDTFQCARLSLPLDWLNTSNPSKITLAIIRLPATNLTDYRGPVFTNPGGPGGSGIYSLRENGHNLQKIVGRNHDIISFDPRGVGASTPLINCWASKQTSQVWKLGDVGLVDSHPGVLYDAYARASALSHACQENMHREAEARGEESLLRFVSTTSVARDMLEIMEKSGTEKMRYWGFSYGTFLGGVFAAMYPDRVERMVSDGNVDYIEWSTNSHASFLHDSDKIMEAFYHYCHASGPKNCAFYSPTPSQITTRLENLLTTLKTHPIIVPPSDSTLLPEIITYTSLKRLISATLYRPMLLFPTLANVLLSLETGDGIPFLNFISTFSLREPFTCECDVCNNGILTPEEEEKEVEGTDDAMAAIMCSDGGIMNETVSEFKVYADTIMKGALMTGAANVEVRMSCVGWNVVPKWRYTGPFTSTPTHPILYIANLADNVTPLRSALSNARNFPNSRILIQNSFGHTSLAAPSICTAKIIRAYFQEGLLPEKGMVCGGRGGCLVGGRDWGGGDEVGTWDGKGEGGKREEEEELDKELKEAGWGLMLTVDFSRSRFF</sequence>
<dbReference type="AlphaFoldDB" id="A0A8H2ZMT8"/>